<proteinExistence type="predicted"/>
<keyword evidence="3" id="KW-1185">Reference proteome</keyword>
<evidence type="ECO:0000313" key="3">
    <source>
        <dbReference type="Proteomes" id="UP000006591"/>
    </source>
</evidence>
<dbReference type="Gramene" id="ONIVA07G18640.1">
    <property type="protein sequence ID" value="ONIVA07G18640.1"/>
    <property type="gene ID" value="ONIVA07G18640"/>
</dbReference>
<sequence length="57" mass="6129">MAIARILVHNVANLLSAAQLHCISRQSAPPTRCSTSSASSATTTNTNPLRQLIFKKH</sequence>
<organism evidence="2">
    <name type="scientific">Oryza nivara</name>
    <name type="common">Indian wild rice</name>
    <name type="synonym">Oryza sativa f. spontanea</name>
    <dbReference type="NCBI Taxonomy" id="4536"/>
    <lineage>
        <taxon>Eukaryota</taxon>
        <taxon>Viridiplantae</taxon>
        <taxon>Streptophyta</taxon>
        <taxon>Embryophyta</taxon>
        <taxon>Tracheophyta</taxon>
        <taxon>Spermatophyta</taxon>
        <taxon>Magnoliopsida</taxon>
        <taxon>Liliopsida</taxon>
        <taxon>Poales</taxon>
        <taxon>Poaceae</taxon>
        <taxon>BOP clade</taxon>
        <taxon>Oryzoideae</taxon>
        <taxon>Oryzeae</taxon>
        <taxon>Oryzinae</taxon>
        <taxon>Oryza</taxon>
    </lineage>
</organism>
<dbReference type="AlphaFoldDB" id="A0A0E0I2X2"/>
<dbReference type="HOGENOM" id="CLU_2999812_0_0_1"/>
<feature type="compositionally biased region" description="Low complexity" evidence="1">
    <location>
        <begin position="34"/>
        <end position="47"/>
    </location>
</feature>
<protein>
    <submittedName>
        <fullName evidence="2">Uncharacterized protein</fullName>
    </submittedName>
</protein>
<accession>A0A0E0I2X2</accession>
<reference evidence="2" key="1">
    <citation type="submission" date="2015-04" db="UniProtKB">
        <authorList>
            <consortium name="EnsemblPlants"/>
        </authorList>
    </citation>
    <scope>IDENTIFICATION</scope>
    <source>
        <strain evidence="2">SL10</strain>
    </source>
</reference>
<reference evidence="2" key="2">
    <citation type="submission" date="2018-04" db="EMBL/GenBank/DDBJ databases">
        <title>OnivRS2 (Oryza nivara Reference Sequence Version 2).</title>
        <authorList>
            <person name="Zhang J."/>
            <person name="Kudrna D."/>
            <person name="Lee S."/>
            <person name="Talag J."/>
            <person name="Rajasekar S."/>
            <person name="Welchert J."/>
            <person name="Hsing Y.-I."/>
            <person name="Wing R.A."/>
        </authorList>
    </citation>
    <scope>NUCLEOTIDE SEQUENCE [LARGE SCALE GENOMIC DNA]</scope>
    <source>
        <strain evidence="2">SL10</strain>
    </source>
</reference>
<evidence type="ECO:0000256" key="1">
    <source>
        <dbReference type="SAM" id="MobiDB-lite"/>
    </source>
</evidence>
<dbReference type="EnsemblPlants" id="ONIVA07G18640.1">
    <property type="protein sequence ID" value="ONIVA07G18640.1"/>
    <property type="gene ID" value="ONIVA07G18640"/>
</dbReference>
<feature type="region of interest" description="Disordered" evidence="1">
    <location>
        <begin position="27"/>
        <end position="57"/>
    </location>
</feature>
<evidence type="ECO:0000313" key="2">
    <source>
        <dbReference type="EnsemblPlants" id="ONIVA07G18640.1"/>
    </source>
</evidence>
<dbReference type="Proteomes" id="UP000006591">
    <property type="component" value="Chromosome 7"/>
</dbReference>
<name>A0A0E0I2X2_ORYNI</name>